<dbReference type="Proteomes" id="UP000650511">
    <property type="component" value="Unassembled WGS sequence"/>
</dbReference>
<sequence>MRLAGPSSAPVEERVTEVQDVVDPDRPWDVIVWDDPVNLMSYVVFVFRRVFGFSEDVARKLMLEVHRQGKALVASEPREQAELYVQQLHGYGLQATMQRSS</sequence>
<dbReference type="InterPro" id="IPR022935">
    <property type="entry name" value="ClpS"/>
</dbReference>
<reference evidence="3" key="1">
    <citation type="journal article" date="2014" name="Int. J. Syst. Evol. Microbiol.">
        <title>Complete genome sequence of Corynebacterium casei LMG S-19264T (=DSM 44701T), isolated from a smear-ripened cheese.</title>
        <authorList>
            <consortium name="US DOE Joint Genome Institute (JGI-PGF)"/>
            <person name="Walter F."/>
            <person name="Albersmeier A."/>
            <person name="Kalinowski J."/>
            <person name="Ruckert C."/>
        </authorList>
    </citation>
    <scope>NUCLEOTIDE SEQUENCE</scope>
    <source>
        <strain evidence="3">CGMCC 1.14988</strain>
    </source>
</reference>
<comment type="function">
    <text evidence="1">Involved in the modulation of the specificity of the ClpAP-mediated ATP-dependent protein degradation.</text>
</comment>
<dbReference type="PANTHER" id="PTHR33473:SF19">
    <property type="entry name" value="ATP-DEPENDENT CLP PROTEASE ADAPTER PROTEIN CLPS"/>
    <property type="match status" value="1"/>
</dbReference>
<dbReference type="Gene3D" id="3.30.1390.10">
    <property type="match status" value="1"/>
</dbReference>
<evidence type="ECO:0000313" key="4">
    <source>
        <dbReference type="Proteomes" id="UP000650511"/>
    </source>
</evidence>
<dbReference type="EMBL" id="BMHA01000003">
    <property type="protein sequence ID" value="GGI04739.1"/>
    <property type="molecule type" value="Genomic_DNA"/>
</dbReference>
<gene>
    <name evidence="1 3" type="primary">clpS</name>
    <name evidence="3" type="ORF">GCM10011354_10600</name>
</gene>
<comment type="caution">
    <text evidence="3">The sequence shown here is derived from an EMBL/GenBank/DDBJ whole genome shotgun (WGS) entry which is preliminary data.</text>
</comment>
<dbReference type="InterPro" id="IPR014719">
    <property type="entry name" value="Ribosomal_bL12_C/ClpS-like"/>
</dbReference>
<dbReference type="GO" id="GO:0030163">
    <property type="term" value="P:protein catabolic process"/>
    <property type="evidence" value="ECO:0007669"/>
    <property type="project" value="InterPro"/>
</dbReference>
<dbReference type="SUPFAM" id="SSF54736">
    <property type="entry name" value="ClpS-like"/>
    <property type="match status" value="1"/>
</dbReference>
<name>A0A8J3A6Q2_9ACTN</name>
<dbReference type="InterPro" id="IPR003769">
    <property type="entry name" value="ClpS_core"/>
</dbReference>
<evidence type="ECO:0000313" key="3">
    <source>
        <dbReference type="EMBL" id="GGI04739.1"/>
    </source>
</evidence>
<accession>A0A8J3A6Q2</accession>
<dbReference type="HAMAP" id="MF_00302">
    <property type="entry name" value="ClpS"/>
    <property type="match status" value="1"/>
</dbReference>
<organism evidence="3 4">
    <name type="scientific">Egicoccus halophilus</name>
    <dbReference type="NCBI Taxonomy" id="1670830"/>
    <lineage>
        <taxon>Bacteria</taxon>
        <taxon>Bacillati</taxon>
        <taxon>Actinomycetota</taxon>
        <taxon>Nitriliruptoria</taxon>
        <taxon>Egicoccales</taxon>
        <taxon>Egicoccaceae</taxon>
        <taxon>Egicoccus</taxon>
    </lineage>
</organism>
<evidence type="ECO:0000259" key="2">
    <source>
        <dbReference type="Pfam" id="PF02617"/>
    </source>
</evidence>
<dbReference type="NCBIfam" id="NF000668">
    <property type="entry name" value="PRK00033.1-1"/>
    <property type="match status" value="1"/>
</dbReference>
<dbReference type="RefSeq" id="WP_130649765.1">
    <property type="nucleotide sequence ID" value="NZ_BMHA01000003.1"/>
</dbReference>
<dbReference type="AlphaFoldDB" id="A0A8J3A6Q2"/>
<reference evidence="3" key="2">
    <citation type="submission" date="2020-09" db="EMBL/GenBank/DDBJ databases">
        <authorList>
            <person name="Sun Q."/>
            <person name="Zhou Y."/>
        </authorList>
    </citation>
    <scope>NUCLEOTIDE SEQUENCE</scope>
    <source>
        <strain evidence="3">CGMCC 1.14988</strain>
    </source>
</reference>
<evidence type="ECO:0000256" key="1">
    <source>
        <dbReference type="HAMAP-Rule" id="MF_00302"/>
    </source>
</evidence>
<dbReference type="OrthoDB" id="162238at2"/>
<comment type="similarity">
    <text evidence="1">Belongs to the ClpS family.</text>
</comment>
<dbReference type="Pfam" id="PF02617">
    <property type="entry name" value="ClpS"/>
    <property type="match status" value="1"/>
</dbReference>
<protein>
    <recommendedName>
        <fullName evidence="1">ATP-dependent Clp protease adapter protein ClpS</fullName>
    </recommendedName>
</protein>
<keyword evidence="4" id="KW-1185">Reference proteome</keyword>
<keyword evidence="3" id="KW-0378">Hydrolase</keyword>
<dbReference type="GO" id="GO:0006508">
    <property type="term" value="P:proteolysis"/>
    <property type="evidence" value="ECO:0007669"/>
    <property type="project" value="UniProtKB-UniRule"/>
</dbReference>
<dbReference type="PANTHER" id="PTHR33473">
    <property type="entry name" value="ATP-DEPENDENT CLP PROTEASE ADAPTER PROTEIN CLPS1, CHLOROPLASTIC"/>
    <property type="match status" value="1"/>
</dbReference>
<feature type="domain" description="Adaptor protein ClpS core" evidence="2">
    <location>
        <begin position="24"/>
        <end position="95"/>
    </location>
</feature>
<comment type="subunit">
    <text evidence="1">Binds to the N-terminal domain of the chaperone ClpA.</text>
</comment>
<dbReference type="GO" id="GO:0008233">
    <property type="term" value="F:peptidase activity"/>
    <property type="evidence" value="ECO:0007669"/>
    <property type="project" value="UniProtKB-KW"/>
</dbReference>
<keyword evidence="3" id="KW-0645">Protease</keyword>
<proteinExistence type="inferred from homology"/>